<keyword evidence="2" id="KW-1185">Reference proteome</keyword>
<sequence>MVPVETPIASSFHFCCPLFTLHTSYSSALPQHAGSLFTTSALLCAKTREILDLLSETPTQLSSTQIGTPSSQSLVPDVLNLDEAMTMMTTVQGRLGNTTNLRRLARIKSFLPSAFAHKPKSTLSWNKLREQSSSLPPRIGERNPGGI</sequence>
<dbReference type="Proteomes" id="UP000784294">
    <property type="component" value="Unassembled WGS sequence"/>
</dbReference>
<protein>
    <submittedName>
        <fullName evidence="1">Uncharacterized protein</fullName>
    </submittedName>
</protein>
<accession>A0A3S4ZWS7</accession>
<organism evidence="1 2">
    <name type="scientific">Protopolystoma xenopodis</name>
    <dbReference type="NCBI Taxonomy" id="117903"/>
    <lineage>
        <taxon>Eukaryota</taxon>
        <taxon>Metazoa</taxon>
        <taxon>Spiralia</taxon>
        <taxon>Lophotrochozoa</taxon>
        <taxon>Platyhelminthes</taxon>
        <taxon>Monogenea</taxon>
        <taxon>Polyopisthocotylea</taxon>
        <taxon>Polystomatidea</taxon>
        <taxon>Polystomatidae</taxon>
        <taxon>Protopolystoma</taxon>
    </lineage>
</organism>
<dbReference type="AlphaFoldDB" id="A0A3S4ZWS7"/>
<proteinExistence type="predicted"/>
<comment type="caution">
    <text evidence="1">The sequence shown here is derived from an EMBL/GenBank/DDBJ whole genome shotgun (WGS) entry which is preliminary data.</text>
</comment>
<reference evidence="1" key="1">
    <citation type="submission" date="2018-11" db="EMBL/GenBank/DDBJ databases">
        <authorList>
            <consortium name="Pathogen Informatics"/>
        </authorList>
    </citation>
    <scope>NUCLEOTIDE SEQUENCE</scope>
</reference>
<dbReference type="EMBL" id="CAAALY010019398">
    <property type="protein sequence ID" value="VEL13923.1"/>
    <property type="molecule type" value="Genomic_DNA"/>
</dbReference>
<gene>
    <name evidence="1" type="ORF">PXEA_LOCUS7363</name>
</gene>
<evidence type="ECO:0000313" key="2">
    <source>
        <dbReference type="Proteomes" id="UP000784294"/>
    </source>
</evidence>
<name>A0A3S4ZWS7_9PLAT</name>
<evidence type="ECO:0000313" key="1">
    <source>
        <dbReference type="EMBL" id="VEL13923.1"/>
    </source>
</evidence>